<name>A0ABD5S0K5_9EURY</name>
<protein>
    <recommendedName>
        <fullName evidence="3">Transposase</fullName>
    </recommendedName>
</protein>
<evidence type="ECO:0000313" key="2">
    <source>
        <dbReference type="Proteomes" id="UP001596328"/>
    </source>
</evidence>
<proteinExistence type="predicted"/>
<sequence length="40" mass="4518">MTSGSESVYDRFEWVVAELPLPLSPRLRVGTVEQFPSYSS</sequence>
<gene>
    <name evidence="1" type="ORF">ACFQE1_12070</name>
</gene>
<keyword evidence="2" id="KW-1185">Reference proteome</keyword>
<comment type="caution">
    <text evidence="1">The sequence shown here is derived from an EMBL/GenBank/DDBJ whole genome shotgun (WGS) entry which is preliminary data.</text>
</comment>
<accession>A0ABD5S0K5</accession>
<dbReference type="EMBL" id="JBHSWU010000386">
    <property type="protein sequence ID" value="MFC6725095.1"/>
    <property type="molecule type" value="Genomic_DNA"/>
</dbReference>
<organism evidence="1 2">
    <name type="scientific">Halobium palmae</name>
    <dbReference type="NCBI Taxonomy" id="1776492"/>
    <lineage>
        <taxon>Archaea</taxon>
        <taxon>Methanobacteriati</taxon>
        <taxon>Methanobacteriota</taxon>
        <taxon>Stenosarchaea group</taxon>
        <taxon>Halobacteria</taxon>
        <taxon>Halobacteriales</taxon>
        <taxon>Haloferacaceae</taxon>
        <taxon>Halobium</taxon>
    </lineage>
</organism>
<reference evidence="1 2" key="1">
    <citation type="journal article" date="2019" name="Int. J. Syst. Evol. Microbiol.">
        <title>The Global Catalogue of Microorganisms (GCM) 10K type strain sequencing project: providing services to taxonomists for standard genome sequencing and annotation.</title>
        <authorList>
            <consortium name="The Broad Institute Genomics Platform"/>
            <consortium name="The Broad Institute Genome Sequencing Center for Infectious Disease"/>
            <person name="Wu L."/>
            <person name="Ma J."/>
        </authorList>
    </citation>
    <scope>NUCLEOTIDE SEQUENCE [LARGE SCALE GENOMIC DNA]</scope>
    <source>
        <strain evidence="1 2">NBRC 111368</strain>
    </source>
</reference>
<dbReference type="Proteomes" id="UP001596328">
    <property type="component" value="Unassembled WGS sequence"/>
</dbReference>
<evidence type="ECO:0008006" key="3">
    <source>
        <dbReference type="Google" id="ProtNLM"/>
    </source>
</evidence>
<dbReference type="AlphaFoldDB" id="A0ABD5S0K5"/>
<evidence type="ECO:0000313" key="1">
    <source>
        <dbReference type="EMBL" id="MFC6725095.1"/>
    </source>
</evidence>